<keyword evidence="2" id="KW-1185">Reference proteome</keyword>
<gene>
    <name evidence="1" type="primary">PLESTBF000239</name>
    <name evidence="1" type="ORF">PLESTB_000483200</name>
</gene>
<comment type="caution">
    <text evidence="1">The sequence shown here is derived from an EMBL/GenBank/DDBJ whole genome shotgun (WGS) entry which is preliminary data.</text>
</comment>
<dbReference type="EMBL" id="BRXU01000004">
    <property type="protein sequence ID" value="GLC51258.1"/>
    <property type="molecule type" value="Genomic_DNA"/>
</dbReference>
<dbReference type="Proteomes" id="UP001165080">
    <property type="component" value="Unassembled WGS sequence"/>
</dbReference>
<organism evidence="1 2">
    <name type="scientific">Pleodorina starrii</name>
    <dbReference type="NCBI Taxonomy" id="330485"/>
    <lineage>
        <taxon>Eukaryota</taxon>
        <taxon>Viridiplantae</taxon>
        <taxon>Chlorophyta</taxon>
        <taxon>core chlorophytes</taxon>
        <taxon>Chlorophyceae</taxon>
        <taxon>CS clade</taxon>
        <taxon>Chlamydomonadales</taxon>
        <taxon>Volvocaceae</taxon>
        <taxon>Pleodorina</taxon>
    </lineage>
</organism>
<sequence length="119" mass="12420">MMLMKMKPRGGGGRCRACRHAGPRRSLVTRPLAHQSWRPIVWDVTGGGGVQERCVADWGAGWLGLLGHRVAVPGAKQRWTCEGGKALAPTEQPQNGSGGGLQAAAVVGVGGRCAAGLWL</sequence>
<dbReference type="AlphaFoldDB" id="A0A9W6BFT6"/>
<name>A0A9W6BFT6_9CHLO</name>
<reference evidence="1 2" key="1">
    <citation type="journal article" date="2023" name="Commun. Biol.">
        <title>Reorganization of the ancestral sex-determining regions during the evolution of trioecy in Pleodorina starrii.</title>
        <authorList>
            <person name="Takahashi K."/>
            <person name="Suzuki S."/>
            <person name="Kawai-Toyooka H."/>
            <person name="Yamamoto K."/>
            <person name="Hamaji T."/>
            <person name="Ootsuki R."/>
            <person name="Yamaguchi H."/>
            <person name="Kawachi M."/>
            <person name="Higashiyama T."/>
            <person name="Nozaki H."/>
        </authorList>
    </citation>
    <scope>NUCLEOTIDE SEQUENCE [LARGE SCALE GENOMIC DNA]</scope>
    <source>
        <strain evidence="1 2">NIES-4479</strain>
    </source>
</reference>
<evidence type="ECO:0000313" key="2">
    <source>
        <dbReference type="Proteomes" id="UP001165080"/>
    </source>
</evidence>
<proteinExistence type="predicted"/>
<evidence type="ECO:0000313" key="1">
    <source>
        <dbReference type="EMBL" id="GLC51258.1"/>
    </source>
</evidence>
<accession>A0A9W6BFT6</accession>
<protein>
    <submittedName>
        <fullName evidence="1">Uncharacterized protein</fullName>
    </submittedName>
</protein>